<evidence type="ECO:0000313" key="2">
    <source>
        <dbReference type="Proteomes" id="UP000325902"/>
    </source>
</evidence>
<organism evidence="1 2">
    <name type="scientific">Lasiodiplodia theobromae</name>
    <dbReference type="NCBI Taxonomy" id="45133"/>
    <lineage>
        <taxon>Eukaryota</taxon>
        <taxon>Fungi</taxon>
        <taxon>Dikarya</taxon>
        <taxon>Ascomycota</taxon>
        <taxon>Pezizomycotina</taxon>
        <taxon>Dothideomycetes</taxon>
        <taxon>Dothideomycetes incertae sedis</taxon>
        <taxon>Botryosphaeriales</taxon>
        <taxon>Botryosphaeriaceae</taxon>
        <taxon>Lasiodiplodia</taxon>
    </lineage>
</organism>
<comment type="caution">
    <text evidence="1">The sequence shown here is derived from an EMBL/GenBank/DDBJ whole genome shotgun (WGS) entry which is preliminary data.</text>
</comment>
<name>A0A5N5CTJ1_9PEZI</name>
<dbReference type="Proteomes" id="UP000325902">
    <property type="component" value="Unassembled WGS sequence"/>
</dbReference>
<proteinExistence type="predicted"/>
<gene>
    <name evidence="1" type="ORF">DBV05_g12666</name>
</gene>
<evidence type="ECO:0000313" key="1">
    <source>
        <dbReference type="EMBL" id="KAB2568654.1"/>
    </source>
</evidence>
<reference evidence="1 2" key="1">
    <citation type="journal article" date="2019" name="Sci. Rep.">
        <title>A multi-omics analysis of the grapevine pathogen Lasiodiplodia theobromae reveals that temperature affects the expression of virulence- and pathogenicity-related genes.</title>
        <authorList>
            <person name="Felix C."/>
            <person name="Meneses R."/>
            <person name="Goncalves M.F.M."/>
            <person name="Tilleman L."/>
            <person name="Duarte A.S."/>
            <person name="Jorrin-Novo J.V."/>
            <person name="Van de Peer Y."/>
            <person name="Deforce D."/>
            <person name="Van Nieuwerburgh F."/>
            <person name="Esteves A.C."/>
            <person name="Alves A."/>
        </authorList>
    </citation>
    <scope>NUCLEOTIDE SEQUENCE [LARGE SCALE GENOMIC DNA]</scope>
    <source>
        <strain evidence="1 2">LA-SOL3</strain>
    </source>
</reference>
<dbReference type="EMBL" id="VCHE01000307">
    <property type="protein sequence ID" value="KAB2568654.1"/>
    <property type="molecule type" value="Genomic_DNA"/>
</dbReference>
<accession>A0A5N5CTJ1</accession>
<dbReference type="AlphaFoldDB" id="A0A5N5CTJ1"/>
<keyword evidence="2" id="KW-1185">Reference proteome</keyword>
<sequence length="178" mass="19939">MKESVPDGLNDDWSLLTTLTVAVVQTVEGPVPLGQHLARTQHLLVLHDDVTIIRAGPVSLFYADRDFRRNNHGVSAFYDNIWLAPRLHIDNENGLIEPSCDIFDPPMFRSEMFNRGVMLDDPPSRFSGLARVVLAWCYAGQDSLHRLHRRQGPIPGVSLASLAIFHSTRVRGFTLLKG</sequence>
<protein>
    <submittedName>
        <fullName evidence="1">Uncharacterized protein</fullName>
    </submittedName>
</protein>